<sequence length="283" mass="32524">MCITFLYTNSSDSSFKYKLILINNRDEFYRRKTLDASVKTDDDGLIKIYGTDVETEVLGTWLAISKRSDVIRIGNLLNVPGECLNVKKTDLKGRGPIALNFISSNDTIEVHNEKLCNVCMSYNSFNFLSVEITSSDIKTYFTSNSTQSVVKLNDNFIGASNSPVDTPLKKVIEGKKRFQKIIENSRNKSEKDLIEELINLLKWEDKHYPDEELLRRRGNDAELFSSVHVKGNDFYGTRTRTIIFVDQDNNIDYIEETMMNDDPKNAKWKTSRFTVNKDVVVEH</sequence>
<evidence type="ECO:0000313" key="1">
    <source>
        <dbReference type="EMBL" id="KAG5683900.1"/>
    </source>
</evidence>
<proteinExistence type="predicted"/>
<dbReference type="Pfam" id="PF05742">
    <property type="entry name" value="TANGO2"/>
    <property type="match status" value="1"/>
</dbReference>
<dbReference type="EMBL" id="JADBJN010000001">
    <property type="protein sequence ID" value="KAG5683900.1"/>
    <property type="molecule type" value="Genomic_DNA"/>
</dbReference>
<dbReference type="PANTHER" id="PTHR17985:SF8">
    <property type="entry name" value="TRANSPORT AND GOLGI ORGANIZATION PROTEIN 2 HOMOLOG"/>
    <property type="match status" value="1"/>
</dbReference>
<protein>
    <submittedName>
        <fullName evidence="1">Uncharacterized protein</fullName>
    </submittedName>
</protein>
<comment type="caution">
    <text evidence="1">The sequence shown here is derived from an EMBL/GenBank/DDBJ whole genome shotgun (WGS) entry which is preliminary data.</text>
</comment>
<accession>A0A9J6CPS9</accession>
<organism evidence="1 2">
    <name type="scientific">Polypedilum vanderplanki</name>
    <name type="common">Sleeping chironomid midge</name>
    <dbReference type="NCBI Taxonomy" id="319348"/>
    <lineage>
        <taxon>Eukaryota</taxon>
        <taxon>Metazoa</taxon>
        <taxon>Ecdysozoa</taxon>
        <taxon>Arthropoda</taxon>
        <taxon>Hexapoda</taxon>
        <taxon>Insecta</taxon>
        <taxon>Pterygota</taxon>
        <taxon>Neoptera</taxon>
        <taxon>Endopterygota</taxon>
        <taxon>Diptera</taxon>
        <taxon>Nematocera</taxon>
        <taxon>Chironomoidea</taxon>
        <taxon>Chironomidae</taxon>
        <taxon>Chironominae</taxon>
        <taxon>Polypedilum</taxon>
        <taxon>Polypedilum</taxon>
    </lineage>
</organism>
<dbReference type="OrthoDB" id="191601at2759"/>
<name>A0A9J6CPS9_POLVA</name>
<dbReference type="InterPro" id="IPR008551">
    <property type="entry name" value="TANGO2"/>
</dbReference>
<reference evidence="1" key="1">
    <citation type="submission" date="2021-03" db="EMBL/GenBank/DDBJ databases">
        <title>Chromosome level genome of the anhydrobiotic midge Polypedilum vanderplanki.</title>
        <authorList>
            <person name="Yoshida Y."/>
            <person name="Kikawada T."/>
            <person name="Gusev O."/>
        </authorList>
    </citation>
    <scope>NUCLEOTIDE SEQUENCE</scope>
    <source>
        <strain evidence="1">NIAS01</strain>
        <tissue evidence="1">Whole body or cell culture</tissue>
    </source>
</reference>
<keyword evidence="2" id="KW-1185">Reference proteome</keyword>
<dbReference type="GO" id="GO:0009306">
    <property type="term" value="P:protein secretion"/>
    <property type="evidence" value="ECO:0007669"/>
    <property type="project" value="TreeGrafter"/>
</dbReference>
<dbReference type="GO" id="GO:0007030">
    <property type="term" value="P:Golgi organization"/>
    <property type="evidence" value="ECO:0007669"/>
    <property type="project" value="TreeGrafter"/>
</dbReference>
<dbReference type="PANTHER" id="PTHR17985">
    <property type="entry name" value="SER/THR-RICH PROTEIN T10 IN DGCR REGION"/>
    <property type="match status" value="1"/>
</dbReference>
<gene>
    <name evidence="1" type="ORF">PVAND_013159</name>
</gene>
<dbReference type="Proteomes" id="UP001107558">
    <property type="component" value="Chromosome 1"/>
</dbReference>
<dbReference type="GO" id="GO:0005794">
    <property type="term" value="C:Golgi apparatus"/>
    <property type="evidence" value="ECO:0007669"/>
    <property type="project" value="TreeGrafter"/>
</dbReference>
<evidence type="ECO:0000313" key="2">
    <source>
        <dbReference type="Proteomes" id="UP001107558"/>
    </source>
</evidence>
<dbReference type="AlphaFoldDB" id="A0A9J6CPS9"/>